<protein>
    <submittedName>
        <fullName evidence="1">Uncharacterized protein</fullName>
    </submittedName>
</protein>
<sequence>MVTRRMATSMSPYKGGVTLEKQVLSLLRCVRRLLPLVEMCQGSLLRRSSLTQVRQRSSGDWPSRMTMCLRERRPSHCSSLTPYLLSWNILMLPG</sequence>
<organism evidence="1 2">
    <name type="scientific">Mya arenaria</name>
    <name type="common">Soft-shell clam</name>
    <dbReference type="NCBI Taxonomy" id="6604"/>
    <lineage>
        <taxon>Eukaryota</taxon>
        <taxon>Metazoa</taxon>
        <taxon>Spiralia</taxon>
        <taxon>Lophotrochozoa</taxon>
        <taxon>Mollusca</taxon>
        <taxon>Bivalvia</taxon>
        <taxon>Autobranchia</taxon>
        <taxon>Heteroconchia</taxon>
        <taxon>Euheterodonta</taxon>
        <taxon>Imparidentia</taxon>
        <taxon>Neoheterodontei</taxon>
        <taxon>Myida</taxon>
        <taxon>Myoidea</taxon>
        <taxon>Myidae</taxon>
        <taxon>Mya</taxon>
    </lineage>
</organism>
<name>A0ABY7DQ62_MYAAR</name>
<proteinExistence type="predicted"/>
<dbReference type="Proteomes" id="UP001164746">
    <property type="component" value="Chromosome 3"/>
</dbReference>
<reference evidence="1" key="1">
    <citation type="submission" date="2022-11" db="EMBL/GenBank/DDBJ databases">
        <title>Centuries of genome instability and evolution in soft-shell clam transmissible cancer (bioRxiv).</title>
        <authorList>
            <person name="Hart S.F.M."/>
            <person name="Yonemitsu M.A."/>
            <person name="Giersch R.M."/>
            <person name="Beal B.F."/>
            <person name="Arriagada G."/>
            <person name="Davis B.W."/>
            <person name="Ostrander E.A."/>
            <person name="Goff S.P."/>
            <person name="Metzger M.J."/>
        </authorList>
    </citation>
    <scope>NUCLEOTIDE SEQUENCE</scope>
    <source>
        <strain evidence="1">MELC-2E11</strain>
        <tissue evidence="1">Siphon/mantle</tissue>
    </source>
</reference>
<evidence type="ECO:0000313" key="2">
    <source>
        <dbReference type="Proteomes" id="UP001164746"/>
    </source>
</evidence>
<accession>A0ABY7DQ62</accession>
<keyword evidence="2" id="KW-1185">Reference proteome</keyword>
<gene>
    <name evidence="1" type="ORF">MAR_023922</name>
</gene>
<dbReference type="EMBL" id="CP111014">
    <property type="protein sequence ID" value="WAQ99549.1"/>
    <property type="molecule type" value="Genomic_DNA"/>
</dbReference>
<evidence type="ECO:0000313" key="1">
    <source>
        <dbReference type="EMBL" id="WAQ99549.1"/>
    </source>
</evidence>